<dbReference type="PROSITE" id="PS00201">
    <property type="entry name" value="FLAVODOXIN"/>
    <property type="match status" value="1"/>
</dbReference>
<reference evidence="2 3" key="1">
    <citation type="journal article" date="2014" name="Appl. Environ. Microbiol.">
        <title>Insights into the Microbial Degradation of Rubber and Gutta-Percha by Analysis of the Complete Genome of Nocardia nova SH22a.</title>
        <authorList>
            <person name="Luo Q."/>
            <person name="Hiessl S."/>
            <person name="Poehlein A."/>
            <person name="Daniel R."/>
            <person name="Steinbuchel A."/>
        </authorList>
    </citation>
    <scope>NUCLEOTIDE SEQUENCE [LARGE SCALE GENOMIC DNA]</scope>
    <source>
        <strain evidence="2">SH22a</strain>
    </source>
</reference>
<evidence type="ECO:0000313" key="3">
    <source>
        <dbReference type="Proteomes" id="UP000019150"/>
    </source>
</evidence>
<dbReference type="InterPro" id="IPR026816">
    <property type="entry name" value="Flavodoxin_dom"/>
</dbReference>
<evidence type="ECO:0000313" key="2">
    <source>
        <dbReference type="EMBL" id="AHH19675.1"/>
    </source>
</evidence>
<dbReference type="InterPro" id="IPR008254">
    <property type="entry name" value="Flavodoxin/NO_synth"/>
</dbReference>
<dbReference type="STRING" id="1415166.NONO_c48910"/>
<dbReference type="EMBL" id="CP006850">
    <property type="protein sequence ID" value="AHH19675.1"/>
    <property type="molecule type" value="Genomic_DNA"/>
</dbReference>
<sequence length="184" mass="19676">MNHENPRIAVVFASAQGSTRAVADYIGADLAGRGALVEVADAEHAPDLSRFDAVILGSAVHNADVLPGMTDFARSHHQELRDRPVWLFTVGMGPALRGPIGHRLAAVVPKKIAALRDSLNAVSYHAFAGRFEQAGVAWWARAVYRLAGGARYGDLRDWPAIVEWTATVASALRLPGSATSVVYP</sequence>
<keyword evidence="3" id="KW-1185">Reference proteome</keyword>
<dbReference type="KEGG" id="nno:NONO_c48910"/>
<dbReference type="SUPFAM" id="SSF52218">
    <property type="entry name" value="Flavoproteins"/>
    <property type="match status" value="1"/>
</dbReference>
<dbReference type="OrthoDB" id="129384at2"/>
<dbReference type="GO" id="GO:0009055">
    <property type="term" value="F:electron transfer activity"/>
    <property type="evidence" value="ECO:0007669"/>
    <property type="project" value="InterPro"/>
</dbReference>
<dbReference type="PATRIC" id="fig|1415166.3.peg.5043"/>
<dbReference type="GO" id="GO:0070819">
    <property type="term" value="F:menaquinone-dependent protoporphyrinogen oxidase activity"/>
    <property type="evidence" value="ECO:0007669"/>
    <property type="project" value="TreeGrafter"/>
</dbReference>
<accession>W5TJY7</accession>
<dbReference type="Proteomes" id="UP000019150">
    <property type="component" value="Chromosome"/>
</dbReference>
<dbReference type="eggNOG" id="COG4635">
    <property type="taxonomic scope" value="Bacteria"/>
</dbReference>
<dbReference type="AlphaFoldDB" id="W5TJY7"/>
<dbReference type="GO" id="GO:0006783">
    <property type="term" value="P:heme biosynthetic process"/>
    <property type="evidence" value="ECO:0007669"/>
    <property type="project" value="TreeGrafter"/>
</dbReference>
<dbReference type="InterPro" id="IPR029039">
    <property type="entry name" value="Flavoprotein-like_sf"/>
</dbReference>
<feature type="domain" description="Flavodoxin-like" evidence="1">
    <location>
        <begin position="8"/>
        <end position="144"/>
    </location>
</feature>
<protein>
    <submittedName>
        <fullName evidence="2">Putative flavodoxin</fullName>
    </submittedName>
</protein>
<dbReference type="HOGENOM" id="CLU_094839_1_0_11"/>
<gene>
    <name evidence="2" type="ORF">NONO_c48910</name>
</gene>
<evidence type="ECO:0000259" key="1">
    <source>
        <dbReference type="PROSITE" id="PS50902"/>
    </source>
</evidence>
<dbReference type="InterPro" id="IPR052200">
    <property type="entry name" value="Protoporphyrinogen_IX_DH"/>
</dbReference>
<dbReference type="Pfam" id="PF12724">
    <property type="entry name" value="Flavodoxin_5"/>
    <property type="match status" value="1"/>
</dbReference>
<dbReference type="GO" id="GO:0010181">
    <property type="term" value="F:FMN binding"/>
    <property type="evidence" value="ECO:0007669"/>
    <property type="project" value="InterPro"/>
</dbReference>
<name>W5TJY7_9NOCA</name>
<dbReference type="RefSeq" id="WP_038550788.1">
    <property type="nucleotide sequence ID" value="NZ_CP006850.1"/>
</dbReference>
<dbReference type="PANTHER" id="PTHR38030:SF2">
    <property type="entry name" value="PROTOPORPHYRINOGEN IX DEHYDROGENASE [QUINONE]"/>
    <property type="match status" value="1"/>
</dbReference>
<proteinExistence type="predicted"/>
<dbReference type="InterPro" id="IPR001226">
    <property type="entry name" value="Flavodoxin_CS"/>
</dbReference>
<dbReference type="Gene3D" id="3.40.50.360">
    <property type="match status" value="1"/>
</dbReference>
<dbReference type="PANTHER" id="PTHR38030">
    <property type="entry name" value="PROTOPORPHYRINOGEN IX DEHYDROGENASE [MENAQUINONE]"/>
    <property type="match status" value="1"/>
</dbReference>
<dbReference type="PROSITE" id="PS50902">
    <property type="entry name" value="FLAVODOXIN_LIKE"/>
    <property type="match status" value="1"/>
</dbReference>
<organism evidence="2 3">
    <name type="scientific">Nocardia nova SH22a</name>
    <dbReference type="NCBI Taxonomy" id="1415166"/>
    <lineage>
        <taxon>Bacteria</taxon>
        <taxon>Bacillati</taxon>
        <taxon>Actinomycetota</taxon>
        <taxon>Actinomycetes</taxon>
        <taxon>Mycobacteriales</taxon>
        <taxon>Nocardiaceae</taxon>
        <taxon>Nocardia</taxon>
    </lineage>
</organism>